<keyword evidence="3" id="KW-0732">Signal</keyword>
<evidence type="ECO:0000256" key="1">
    <source>
        <dbReference type="ARBA" id="ARBA00007553"/>
    </source>
</evidence>
<evidence type="ECO:0000256" key="2">
    <source>
        <dbReference type="ARBA" id="ARBA00022859"/>
    </source>
</evidence>
<feature type="signal peptide" evidence="3">
    <location>
        <begin position="1"/>
        <end position="17"/>
    </location>
</feature>
<dbReference type="InterPro" id="IPR015510">
    <property type="entry name" value="PGRP"/>
</dbReference>
<dbReference type="CDD" id="cd06583">
    <property type="entry name" value="PGRP"/>
    <property type="match status" value="1"/>
</dbReference>
<comment type="similarity">
    <text evidence="1">Belongs to the N-acetylmuramoyl-L-alanine amidase 2 family.</text>
</comment>
<accession>A0A816LXR2</accession>
<reference evidence="6" key="1">
    <citation type="submission" date="2021-02" db="EMBL/GenBank/DDBJ databases">
        <authorList>
            <person name="Nowell W R."/>
        </authorList>
    </citation>
    <scope>NUCLEOTIDE SEQUENCE</scope>
</reference>
<dbReference type="Pfam" id="PF01510">
    <property type="entry name" value="Amidase_2"/>
    <property type="match status" value="1"/>
</dbReference>
<keyword evidence="2" id="KW-0391">Immunity</keyword>
<dbReference type="AlphaFoldDB" id="A0A816LXR2"/>
<gene>
    <name evidence="6" type="ORF">MBJ925_LOCUS6393</name>
</gene>
<dbReference type="SMART" id="SM00644">
    <property type="entry name" value="Ami_2"/>
    <property type="match status" value="1"/>
</dbReference>
<dbReference type="InterPro" id="IPR002502">
    <property type="entry name" value="Amidase_domain"/>
</dbReference>
<sequence length="244" mass="27832">MEIMWLIYSLLLAVVNAQSPCDGVSFVDRGEWGAREPFEIQNLTRKPLSFYMIHHESEIATKCYDDDSCIEQVQNIQYNHQNRLDYVDIGYHFLVGENGKVYEGRGWDRQGAHSTGWNKDSFGICIIGNFNTASPNAKTLKAVRSWIECGVERGHVKENYYIITHQQSQSPGLTKGPGNGALDIVRKWPRYCSFENSGEFPRVNDIVISRALNFCKEEFSASSTASTYLIEPMISFCLLLIYYL</sequence>
<dbReference type="Gene3D" id="3.40.80.10">
    <property type="entry name" value="Peptidoglycan recognition protein-like"/>
    <property type="match status" value="1"/>
</dbReference>
<dbReference type="SMART" id="SM00701">
    <property type="entry name" value="PGRP"/>
    <property type="match status" value="1"/>
</dbReference>
<evidence type="ECO:0000259" key="4">
    <source>
        <dbReference type="SMART" id="SM00644"/>
    </source>
</evidence>
<dbReference type="GO" id="GO:0002376">
    <property type="term" value="P:immune system process"/>
    <property type="evidence" value="ECO:0007669"/>
    <property type="project" value="UniProtKB-KW"/>
</dbReference>
<dbReference type="InterPro" id="IPR036505">
    <property type="entry name" value="Amidase/PGRP_sf"/>
</dbReference>
<evidence type="ECO:0000259" key="5">
    <source>
        <dbReference type="SMART" id="SM00701"/>
    </source>
</evidence>
<dbReference type="SUPFAM" id="SSF55846">
    <property type="entry name" value="N-acetylmuramoyl-L-alanine amidase-like"/>
    <property type="match status" value="1"/>
</dbReference>
<evidence type="ECO:0000256" key="3">
    <source>
        <dbReference type="SAM" id="SignalP"/>
    </source>
</evidence>
<proteinExistence type="inferred from homology"/>
<dbReference type="GO" id="GO:0008745">
    <property type="term" value="F:N-acetylmuramoyl-L-alanine amidase activity"/>
    <property type="evidence" value="ECO:0007669"/>
    <property type="project" value="InterPro"/>
</dbReference>
<protein>
    <recommendedName>
        <fullName evidence="8">Peptidoglycan-recognition protein</fullName>
    </recommendedName>
</protein>
<feature type="domain" description="N-acetylmuramoyl-L-alanine amidase" evidence="4">
    <location>
        <begin position="40"/>
        <end position="172"/>
    </location>
</feature>
<feature type="domain" description="Peptidoglycan recognition protein family" evidence="5">
    <location>
        <begin position="24"/>
        <end position="169"/>
    </location>
</feature>
<dbReference type="InterPro" id="IPR006619">
    <property type="entry name" value="PGRP_domain_met/bac"/>
</dbReference>
<dbReference type="Proteomes" id="UP000663824">
    <property type="component" value="Unassembled WGS sequence"/>
</dbReference>
<dbReference type="PANTHER" id="PTHR11022">
    <property type="entry name" value="PEPTIDOGLYCAN RECOGNITION PROTEIN"/>
    <property type="match status" value="1"/>
</dbReference>
<dbReference type="GO" id="GO:0009253">
    <property type="term" value="P:peptidoglycan catabolic process"/>
    <property type="evidence" value="ECO:0007669"/>
    <property type="project" value="InterPro"/>
</dbReference>
<name>A0A816LXR2_9BILA</name>
<comment type="caution">
    <text evidence="6">The sequence shown here is derived from an EMBL/GenBank/DDBJ whole genome shotgun (WGS) entry which is preliminary data.</text>
</comment>
<dbReference type="FunFam" id="3.40.80.10:FF:000001">
    <property type="entry name" value="Peptidoglycan recognition protein 1"/>
    <property type="match status" value="1"/>
</dbReference>
<dbReference type="GO" id="GO:0008270">
    <property type="term" value="F:zinc ion binding"/>
    <property type="evidence" value="ECO:0007669"/>
    <property type="project" value="InterPro"/>
</dbReference>
<evidence type="ECO:0008006" key="8">
    <source>
        <dbReference type="Google" id="ProtNLM"/>
    </source>
</evidence>
<feature type="chain" id="PRO_5032571078" description="Peptidoglycan-recognition protein" evidence="3">
    <location>
        <begin position="18"/>
        <end position="244"/>
    </location>
</feature>
<dbReference type="EMBL" id="CAJNRE010001911">
    <property type="protein sequence ID" value="CAF1961711.1"/>
    <property type="molecule type" value="Genomic_DNA"/>
</dbReference>
<dbReference type="PANTHER" id="PTHR11022:SF41">
    <property type="entry name" value="PEPTIDOGLYCAN-RECOGNITION PROTEIN LC-RELATED"/>
    <property type="match status" value="1"/>
</dbReference>
<organism evidence="6 7">
    <name type="scientific">Rotaria magnacalcarata</name>
    <dbReference type="NCBI Taxonomy" id="392030"/>
    <lineage>
        <taxon>Eukaryota</taxon>
        <taxon>Metazoa</taxon>
        <taxon>Spiralia</taxon>
        <taxon>Gnathifera</taxon>
        <taxon>Rotifera</taxon>
        <taxon>Eurotatoria</taxon>
        <taxon>Bdelloidea</taxon>
        <taxon>Philodinida</taxon>
        <taxon>Philodinidae</taxon>
        <taxon>Rotaria</taxon>
    </lineage>
</organism>
<evidence type="ECO:0000313" key="7">
    <source>
        <dbReference type="Proteomes" id="UP000663824"/>
    </source>
</evidence>
<evidence type="ECO:0000313" key="6">
    <source>
        <dbReference type="EMBL" id="CAF1961711.1"/>
    </source>
</evidence>